<dbReference type="EMBL" id="FNGV01000001">
    <property type="protein sequence ID" value="SDL33577.1"/>
    <property type="molecule type" value="Genomic_DNA"/>
</dbReference>
<proteinExistence type="predicted"/>
<evidence type="ECO:0000256" key="1">
    <source>
        <dbReference type="SAM" id="SignalP"/>
    </source>
</evidence>
<reference evidence="2 3" key="1">
    <citation type="submission" date="2016-10" db="EMBL/GenBank/DDBJ databases">
        <authorList>
            <person name="de Groot N.N."/>
        </authorList>
    </citation>
    <scope>NUCLEOTIDE SEQUENCE [LARGE SCALE GENOMIC DNA]</scope>
    <source>
        <strain evidence="2 3">DSM 19886</strain>
    </source>
</reference>
<dbReference type="STRING" id="192904.SAMN04488514_101442"/>
<dbReference type="Proteomes" id="UP000199440">
    <property type="component" value="Unassembled WGS sequence"/>
</dbReference>
<organism evidence="2 3">
    <name type="scientific">Kriegella aquimaris</name>
    <dbReference type="NCBI Taxonomy" id="192904"/>
    <lineage>
        <taxon>Bacteria</taxon>
        <taxon>Pseudomonadati</taxon>
        <taxon>Bacteroidota</taxon>
        <taxon>Flavobacteriia</taxon>
        <taxon>Flavobacteriales</taxon>
        <taxon>Flavobacteriaceae</taxon>
        <taxon>Kriegella</taxon>
    </lineage>
</organism>
<name>A0A1G9J7M0_9FLAO</name>
<dbReference type="AlphaFoldDB" id="A0A1G9J7M0"/>
<dbReference type="Pfam" id="PF11138">
    <property type="entry name" value="DUF2911"/>
    <property type="match status" value="1"/>
</dbReference>
<sequence>MKKLAVVLCAFMASYAIEAQTEKPAPSPLSKLEQKVGLTDVSIEYSRPSMRGRTIFGDLVPYDKLWRTGANARTKITFSDDVTVDGQTLKAGSYAIFTKPGQQNWEVFFYAETEGGGNPEWDDSKVAAKTTAQVHAIPMPIETFTITVDDLTDTGAVLGLMWEKAYVGVKFGVSK</sequence>
<evidence type="ECO:0000313" key="3">
    <source>
        <dbReference type="Proteomes" id="UP000199440"/>
    </source>
</evidence>
<dbReference type="InterPro" id="IPR021314">
    <property type="entry name" value="DUF2911"/>
</dbReference>
<feature type="chain" id="PRO_5011690118" description="DUF2911 domain-containing protein" evidence="1">
    <location>
        <begin position="20"/>
        <end position="175"/>
    </location>
</feature>
<feature type="signal peptide" evidence="1">
    <location>
        <begin position="1"/>
        <end position="19"/>
    </location>
</feature>
<keyword evidence="3" id="KW-1185">Reference proteome</keyword>
<keyword evidence="1" id="KW-0732">Signal</keyword>
<protein>
    <recommendedName>
        <fullName evidence="4">DUF2911 domain-containing protein</fullName>
    </recommendedName>
</protein>
<dbReference type="RefSeq" id="WP_089884807.1">
    <property type="nucleotide sequence ID" value="NZ_FNGV01000001.1"/>
</dbReference>
<gene>
    <name evidence="2" type="ORF">SAMN04488514_101442</name>
</gene>
<evidence type="ECO:0000313" key="2">
    <source>
        <dbReference type="EMBL" id="SDL33577.1"/>
    </source>
</evidence>
<evidence type="ECO:0008006" key="4">
    <source>
        <dbReference type="Google" id="ProtNLM"/>
    </source>
</evidence>
<accession>A0A1G9J7M0</accession>
<dbReference type="OrthoDB" id="187854at2"/>